<organism evidence="2 3">
    <name type="scientific">Ajellomyces capsulatus (strain H143)</name>
    <name type="common">Darling's disease fungus</name>
    <name type="synonym">Histoplasma capsulatum</name>
    <dbReference type="NCBI Taxonomy" id="544712"/>
    <lineage>
        <taxon>Eukaryota</taxon>
        <taxon>Fungi</taxon>
        <taxon>Dikarya</taxon>
        <taxon>Ascomycota</taxon>
        <taxon>Pezizomycotina</taxon>
        <taxon>Eurotiomycetes</taxon>
        <taxon>Eurotiomycetidae</taxon>
        <taxon>Onygenales</taxon>
        <taxon>Ajellomycetaceae</taxon>
        <taxon>Histoplasma</taxon>
    </lineage>
</organism>
<feature type="compositionally biased region" description="Basic and acidic residues" evidence="1">
    <location>
        <begin position="139"/>
        <end position="158"/>
    </location>
</feature>
<accession>C6HCJ8</accession>
<evidence type="ECO:0000313" key="3">
    <source>
        <dbReference type="Proteomes" id="UP000002624"/>
    </source>
</evidence>
<dbReference type="AlphaFoldDB" id="C6HCJ8"/>
<dbReference type="VEuPathDB" id="FungiDB:HCDG_03747"/>
<proteinExistence type="predicted"/>
<reference evidence="3" key="1">
    <citation type="submission" date="2009-05" db="EMBL/GenBank/DDBJ databases">
        <title>The genome sequence of Ajellomyces capsulatus strain H143.</title>
        <authorList>
            <person name="Champion M."/>
            <person name="Cuomo C.A."/>
            <person name="Ma L.-J."/>
            <person name="Henn M.R."/>
            <person name="Sil A."/>
            <person name="Goldman B."/>
            <person name="Young S.K."/>
            <person name="Kodira C.D."/>
            <person name="Zeng Q."/>
            <person name="Koehrsen M."/>
            <person name="Alvarado L."/>
            <person name="Berlin A.M."/>
            <person name="Borenstein D."/>
            <person name="Chen Z."/>
            <person name="Engels R."/>
            <person name="Freedman E."/>
            <person name="Gellesch M."/>
            <person name="Goldberg J."/>
            <person name="Griggs A."/>
            <person name="Gujja S."/>
            <person name="Heiman D.I."/>
            <person name="Hepburn T.A."/>
            <person name="Howarth C."/>
            <person name="Jen D."/>
            <person name="Larson L."/>
            <person name="Lewis B."/>
            <person name="Mehta T."/>
            <person name="Park D."/>
            <person name="Pearson M."/>
            <person name="Roberts A."/>
            <person name="Saif S."/>
            <person name="Shea T.D."/>
            <person name="Shenoy N."/>
            <person name="Sisk P."/>
            <person name="Stolte C."/>
            <person name="Sykes S."/>
            <person name="Walk T."/>
            <person name="White J."/>
            <person name="Yandava C."/>
            <person name="Klein B."/>
            <person name="McEwen J.G."/>
            <person name="Puccia R."/>
            <person name="Goldman G.H."/>
            <person name="Felipe M.S."/>
            <person name="Nino-Vega G."/>
            <person name="San-Blas G."/>
            <person name="Taylor J.W."/>
            <person name="Mendoza L."/>
            <person name="Galagan J.E."/>
            <person name="Nusbaum C."/>
            <person name="Birren B.W."/>
        </authorList>
    </citation>
    <scope>NUCLEOTIDE SEQUENCE [LARGE SCALE GENOMIC DNA]</scope>
    <source>
        <strain evidence="3">H143</strain>
    </source>
</reference>
<feature type="region of interest" description="Disordered" evidence="1">
    <location>
        <begin position="16"/>
        <end position="63"/>
    </location>
</feature>
<dbReference type="OrthoDB" id="4271679at2759"/>
<feature type="region of interest" description="Disordered" evidence="1">
    <location>
        <begin position="131"/>
        <end position="205"/>
    </location>
</feature>
<protein>
    <submittedName>
        <fullName evidence="2">Uncharacterized protein</fullName>
    </submittedName>
</protein>
<dbReference type="HOGENOM" id="CLU_1337187_0_0_1"/>
<gene>
    <name evidence="2" type="ORF">HCDG_03747</name>
</gene>
<evidence type="ECO:0000256" key="1">
    <source>
        <dbReference type="SAM" id="MobiDB-lite"/>
    </source>
</evidence>
<sequence length="205" mass="22656">MAVDMNFIIPYCPLPPKPPKPLQPPLPPLTKPSICEHHLPQPASMPSARSIIPEPSFTHPPPWPPFHRCRDTLSAFDSQISVRASNAPLNEFDAELERLDVVEVVDMSSRGFTDQGGVEPSSPRVRVAGVIQGSAAPDARPRREASSDGPSHKADRSSPQKITPPLSDGDRDPALDDEATEVRRPPKATDRRGLGERWREFSERW</sequence>
<dbReference type="Proteomes" id="UP000002624">
    <property type="component" value="Unassembled WGS sequence"/>
</dbReference>
<dbReference type="EMBL" id="GG692422">
    <property type="protein sequence ID" value="EER42288.1"/>
    <property type="molecule type" value="Genomic_DNA"/>
</dbReference>
<name>C6HCJ8_AJECH</name>
<feature type="compositionally biased region" description="Pro residues" evidence="1">
    <location>
        <begin position="16"/>
        <end position="30"/>
    </location>
</feature>
<feature type="compositionally biased region" description="Basic and acidic residues" evidence="1">
    <location>
        <begin position="168"/>
        <end position="205"/>
    </location>
</feature>
<evidence type="ECO:0000313" key="2">
    <source>
        <dbReference type="EMBL" id="EER42288.1"/>
    </source>
</evidence>